<evidence type="ECO:0000313" key="1">
    <source>
        <dbReference type="EMBL" id="AKA70134.1"/>
    </source>
</evidence>
<sequence length="116" mass="13641">MEIDTHYRRTYDYLKENNIDVYSIGQKTGECKKEYVVIKENGTSGNEYIGYGLIDIIIFFPINRFSEMELYVKQIRKLLKDLKFLQFTGNITPGIVDTDVKGYTTSIQYQIFKKID</sequence>
<protein>
    <recommendedName>
        <fullName evidence="3">Phage protein</fullName>
    </recommendedName>
</protein>
<gene>
    <name evidence="1" type="ORF">CSCA_3009</name>
</gene>
<dbReference type="HOGENOM" id="CLU_153080_0_0_9"/>
<evidence type="ECO:0008006" key="3">
    <source>
        <dbReference type="Google" id="ProtNLM"/>
    </source>
</evidence>
<organism evidence="1 2">
    <name type="scientific">Clostridium scatologenes</name>
    <dbReference type="NCBI Taxonomy" id="1548"/>
    <lineage>
        <taxon>Bacteria</taxon>
        <taxon>Bacillati</taxon>
        <taxon>Bacillota</taxon>
        <taxon>Clostridia</taxon>
        <taxon>Eubacteriales</taxon>
        <taxon>Clostridiaceae</taxon>
        <taxon>Clostridium</taxon>
    </lineage>
</organism>
<keyword evidence="2" id="KW-1185">Reference proteome</keyword>
<dbReference type="Proteomes" id="UP000033115">
    <property type="component" value="Chromosome"/>
</dbReference>
<dbReference type="STRING" id="1548.CSCA_3009"/>
<dbReference type="KEGG" id="csq:CSCA_3009"/>
<dbReference type="RefSeq" id="WP_029160925.1">
    <property type="nucleotide sequence ID" value="NZ_CP009933.1"/>
</dbReference>
<name>A0A0E3M7A9_CLOSL</name>
<reference evidence="1 2" key="1">
    <citation type="journal article" date="2015" name="J. Biotechnol.">
        <title>Complete genome sequence of a malodorant-producing acetogen, Clostridium scatologenes ATCC 25775(T).</title>
        <authorList>
            <person name="Zhu Z."/>
            <person name="Guo T."/>
            <person name="Zheng H."/>
            <person name="Song T."/>
            <person name="Ouyang P."/>
            <person name="Xie J."/>
        </authorList>
    </citation>
    <scope>NUCLEOTIDE SEQUENCE [LARGE SCALE GENOMIC DNA]</scope>
    <source>
        <strain evidence="1 2">ATCC 25775</strain>
    </source>
</reference>
<dbReference type="EMBL" id="CP009933">
    <property type="protein sequence ID" value="AKA70134.1"/>
    <property type="molecule type" value="Genomic_DNA"/>
</dbReference>
<proteinExistence type="predicted"/>
<accession>A0A0E3M7A9</accession>
<evidence type="ECO:0000313" key="2">
    <source>
        <dbReference type="Proteomes" id="UP000033115"/>
    </source>
</evidence>
<dbReference type="AlphaFoldDB" id="A0A0E3M7A9"/>